<dbReference type="RefSeq" id="WP_263510312.1">
    <property type="nucleotide sequence ID" value="NZ_CP106982.1"/>
</dbReference>
<protein>
    <submittedName>
        <fullName evidence="1">Uncharacterized protein</fullName>
    </submittedName>
</protein>
<organism evidence="1 2">
    <name type="scientific">Rhodococcus aetherivorans</name>
    <dbReference type="NCBI Taxonomy" id="191292"/>
    <lineage>
        <taxon>Bacteria</taxon>
        <taxon>Bacillati</taxon>
        <taxon>Actinomycetota</taxon>
        <taxon>Actinomycetes</taxon>
        <taxon>Mycobacteriales</taxon>
        <taxon>Nocardiaceae</taxon>
        <taxon>Rhodococcus</taxon>
    </lineage>
</organism>
<accession>A0AA46SG15</accession>
<sequence length="269" mass="29122">MTYWLYKCNAEEGGPSGYAGDWLRGVFSRGEPTDWGGDYSTLSPEVSKHLAEDVAAGDVVAAYQTDSKSVVGFCTVARLTGEAGDRTIFLQPIHWLTPAFPIHERKVGTPLEHSVAVNGPAAFRELSTAEMTALVTLSGAPERVLEGKPPRDGWKPVAVRNPADLVVPLEDVWAGSGRGYYGLEESLRMQGVLIKPKVVTFFANLDDLNDYVSTQVGGWEADGYHNTVGEWSNGTSAQLVDGAGSGMTVTYEPFTYLDASTPDIERRDD</sequence>
<reference evidence="1" key="1">
    <citation type="submission" date="2022-09" db="EMBL/GenBank/DDBJ databases">
        <title>The genome sequence of Rhodococcus aetherivorans N1.</title>
        <authorList>
            <person name="Jiang W."/>
        </authorList>
    </citation>
    <scope>NUCLEOTIDE SEQUENCE</scope>
    <source>
        <strain evidence="1">N1</strain>
    </source>
</reference>
<proteinExistence type="predicted"/>
<dbReference type="GeneID" id="83621355"/>
<name>A0AA46SG15_9NOCA</name>
<dbReference type="EMBL" id="CP106982">
    <property type="protein sequence ID" value="UYF96604.1"/>
    <property type="molecule type" value="Genomic_DNA"/>
</dbReference>
<evidence type="ECO:0000313" key="1">
    <source>
        <dbReference type="EMBL" id="UYF96604.1"/>
    </source>
</evidence>
<evidence type="ECO:0000313" key="2">
    <source>
        <dbReference type="Proteomes" id="UP001163947"/>
    </source>
</evidence>
<gene>
    <name evidence="1" type="ORF">OCS65_13020</name>
</gene>
<dbReference type="AlphaFoldDB" id="A0AA46SG15"/>
<dbReference type="Proteomes" id="UP001163947">
    <property type="component" value="Chromosome"/>
</dbReference>